<protein>
    <submittedName>
        <fullName evidence="2">Uncharacterized protein</fullName>
    </submittedName>
</protein>
<evidence type="ECO:0000313" key="1">
    <source>
        <dbReference type="EMBL" id="GEQ04300.1"/>
    </source>
</evidence>
<proteinExistence type="predicted"/>
<dbReference type="AlphaFoldDB" id="A0A0D0SIU1"/>
<gene>
    <name evidence="2" type="ORF">NCTC12195_01162</name>
    <name evidence="1" type="ORF">SGA02_01280</name>
</gene>
<keyword evidence="4" id="KW-1185">Reference proteome</keyword>
<dbReference type="Proteomes" id="UP000321057">
    <property type="component" value="Unassembled WGS sequence"/>
</dbReference>
<sequence length="87" mass="10129">MIRIAKNEVLDYLQLVHDKNPIHQQLVPGQLVVEIAKLSLNISWTNYKIKYVEPVEINEFIQFELAEVGHIIVSNSDKRVKIHILKI</sequence>
<evidence type="ECO:0000313" key="2">
    <source>
        <dbReference type="EMBL" id="SUM31727.1"/>
    </source>
</evidence>
<dbReference type="EMBL" id="BKAX01000001">
    <property type="protein sequence ID" value="GEQ04300.1"/>
    <property type="molecule type" value="Genomic_DNA"/>
</dbReference>
<accession>A0A0D0SIU1</accession>
<dbReference type="Proteomes" id="UP000255277">
    <property type="component" value="Unassembled WGS sequence"/>
</dbReference>
<evidence type="ECO:0000313" key="4">
    <source>
        <dbReference type="Proteomes" id="UP000321057"/>
    </source>
</evidence>
<evidence type="ECO:0000313" key="3">
    <source>
        <dbReference type="Proteomes" id="UP000255277"/>
    </source>
</evidence>
<name>A0A0D0SIU1_STAGA</name>
<dbReference type="OrthoDB" id="2399280at2"/>
<dbReference type="STRING" id="1293.SH09_02580"/>
<organism evidence="2 3">
    <name type="scientific">Staphylococcus gallinarum</name>
    <dbReference type="NCBI Taxonomy" id="1293"/>
    <lineage>
        <taxon>Bacteria</taxon>
        <taxon>Bacillati</taxon>
        <taxon>Bacillota</taxon>
        <taxon>Bacilli</taxon>
        <taxon>Bacillales</taxon>
        <taxon>Staphylococcaceae</taxon>
        <taxon>Staphylococcus</taxon>
    </lineage>
</organism>
<reference evidence="2 3" key="1">
    <citation type="submission" date="2018-06" db="EMBL/GenBank/DDBJ databases">
        <authorList>
            <consortium name="Pathogen Informatics"/>
            <person name="Doyle S."/>
        </authorList>
    </citation>
    <scope>NUCLEOTIDE SEQUENCE [LARGE SCALE GENOMIC DNA]</scope>
    <source>
        <strain evidence="2 3">NCTC12195</strain>
    </source>
</reference>
<dbReference type="RefSeq" id="WP_042738059.1">
    <property type="nucleotide sequence ID" value="NZ_BKAX01000001.1"/>
</dbReference>
<dbReference type="EMBL" id="UHDK01000001">
    <property type="protein sequence ID" value="SUM31727.1"/>
    <property type="molecule type" value="Genomic_DNA"/>
</dbReference>
<reference evidence="1 4" key="2">
    <citation type="submission" date="2019-07" db="EMBL/GenBank/DDBJ databases">
        <title>Whole genome shotgun sequence of Staphylococcus gallinarum NBRC 109767.</title>
        <authorList>
            <person name="Hosoyama A."/>
            <person name="Uohara A."/>
            <person name="Ohji S."/>
            <person name="Ichikawa N."/>
        </authorList>
    </citation>
    <scope>NUCLEOTIDE SEQUENCE [LARGE SCALE GENOMIC DNA]</scope>
    <source>
        <strain evidence="1 4">NBRC 109767</strain>
    </source>
</reference>
<dbReference type="GeneID" id="93846087"/>